<dbReference type="PANTHER" id="PTHR20905:SF1">
    <property type="entry name" value="AT07410P-RELATED"/>
    <property type="match status" value="1"/>
</dbReference>
<feature type="domain" description="N-acetyltransferase" evidence="1">
    <location>
        <begin position="88"/>
        <end position="209"/>
    </location>
</feature>
<sequence>MFRLQVTKFGPAILSQLMNIGIRLIVTKQCHSVFGIMDLIHQEKPEHFSLSQVTSEHHDIALQVIKEHFLSEHVLVRSRNMDISNDCALDEYLISLLKQGNSIFARADDGTIAGLCVNFASSPIDPRNLRNYAFYRQDPNTKDFLYFTAKLQETPNLWDVFKQKKVYEIKMLTVLPDYRRQGLGVFMAEKSKELAYDQGYNVIRMDCINPYDYKIAERCMLQCLVKFPLHKVRGANAPFIKRSSEFNRLVRVYVDARAQPDTDRTTVKNRQQDLESLIELLGNLFIEIFSDRL</sequence>
<accession>A0A9P0MZ07</accession>
<dbReference type="GO" id="GO:0008080">
    <property type="term" value="F:N-acetyltransferase activity"/>
    <property type="evidence" value="ECO:0007669"/>
    <property type="project" value="TreeGrafter"/>
</dbReference>
<dbReference type="CDD" id="cd04301">
    <property type="entry name" value="NAT_SF"/>
    <property type="match status" value="1"/>
</dbReference>
<keyword evidence="3" id="KW-1185">Reference proteome</keyword>
<evidence type="ECO:0000313" key="3">
    <source>
        <dbReference type="Proteomes" id="UP001153321"/>
    </source>
</evidence>
<dbReference type="EMBL" id="LR824549">
    <property type="protein sequence ID" value="CAH1638599.1"/>
    <property type="molecule type" value="Genomic_DNA"/>
</dbReference>
<evidence type="ECO:0000259" key="1">
    <source>
        <dbReference type="Pfam" id="PF00583"/>
    </source>
</evidence>
<dbReference type="AlphaFoldDB" id="A0A9P0MZ07"/>
<proteinExistence type="predicted"/>
<protein>
    <recommendedName>
        <fullName evidence="1">N-acetyltransferase domain-containing protein</fullName>
    </recommendedName>
</protein>
<dbReference type="InterPro" id="IPR000182">
    <property type="entry name" value="GNAT_dom"/>
</dbReference>
<evidence type="ECO:0000313" key="2">
    <source>
        <dbReference type="EMBL" id="CAH1638599.1"/>
    </source>
</evidence>
<dbReference type="InterPro" id="IPR016181">
    <property type="entry name" value="Acyl_CoA_acyltransferase"/>
</dbReference>
<dbReference type="Gene3D" id="3.40.630.30">
    <property type="match status" value="1"/>
</dbReference>
<name>A0A9P0MZ07_SPOLI</name>
<organism evidence="2 3">
    <name type="scientific">Spodoptera littoralis</name>
    <name type="common">Egyptian cotton leafworm</name>
    <dbReference type="NCBI Taxonomy" id="7109"/>
    <lineage>
        <taxon>Eukaryota</taxon>
        <taxon>Metazoa</taxon>
        <taxon>Ecdysozoa</taxon>
        <taxon>Arthropoda</taxon>
        <taxon>Hexapoda</taxon>
        <taxon>Insecta</taxon>
        <taxon>Pterygota</taxon>
        <taxon>Neoptera</taxon>
        <taxon>Endopterygota</taxon>
        <taxon>Lepidoptera</taxon>
        <taxon>Glossata</taxon>
        <taxon>Ditrysia</taxon>
        <taxon>Noctuoidea</taxon>
        <taxon>Noctuidae</taxon>
        <taxon>Amphipyrinae</taxon>
        <taxon>Spodoptera</taxon>
    </lineage>
</organism>
<dbReference type="Pfam" id="PF00583">
    <property type="entry name" value="Acetyltransf_1"/>
    <property type="match status" value="1"/>
</dbReference>
<dbReference type="PANTHER" id="PTHR20905">
    <property type="entry name" value="N-ACETYLTRANSFERASE-RELATED"/>
    <property type="match status" value="1"/>
</dbReference>
<reference evidence="2" key="1">
    <citation type="submission" date="2022-02" db="EMBL/GenBank/DDBJ databases">
        <authorList>
            <person name="King R."/>
        </authorList>
    </citation>
    <scope>NUCLEOTIDE SEQUENCE</scope>
</reference>
<gene>
    <name evidence="2" type="ORF">SPLIT_LOCUS3957</name>
</gene>
<dbReference type="Proteomes" id="UP001153321">
    <property type="component" value="Chromosome 18"/>
</dbReference>
<dbReference type="SUPFAM" id="SSF55729">
    <property type="entry name" value="Acyl-CoA N-acyltransferases (Nat)"/>
    <property type="match status" value="1"/>
</dbReference>